<evidence type="ECO:0000256" key="1">
    <source>
        <dbReference type="ARBA" id="ARBA00022729"/>
    </source>
</evidence>
<dbReference type="OrthoDB" id="9764953at2"/>
<feature type="domain" description="Esterase Ig-like N-terminal" evidence="2">
    <location>
        <begin position="8"/>
        <end position="115"/>
    </location>
</feature>
<dbReference type="Pfam" id="PF18435">
    <property type="entry name" value="EstA_Ig_like"/>
    <property type="match status" value="1"/>
</dbReference>
<dbReference type="Pfam" id="PF00756">
    <property type="entry name" value="Esterase"/>
    <property type="match status" value="1"/>
</dbReference>
<dbReference type="InterPro" id="IPR041172">
    <property type="entry name" value="EstA_Ig-like_N"/>
</dbReference>
<evidence type="ECO:0000259" key="2">
    <source>
        <dbReference type="Pfam" id="PF18435"/>
    </source>
</evidence>
<dbReference type="Proteomes" id="UP001154420">
    <property type="component" value="Unassembled WGS sequence"/>
</dbReference>
<dbReference type="EMBL" id="QZDT01000013">
    <property type="protein sequence ID" value="NBJ92870.1"/>
    <property type="molecule type" value="Genomic_DNA"/>
</dbReference>
<name>A0A9X5BFK0_9FIRM</name>
<dbReference type="PANTHER" id="PTHR43037:SF1">
    <property type="entry name" value="BLL1128 PROTEIN"/>
    <property type="match status" value="1"/>
</dbReference>
<dbReference type="InterPro" id="IPR050955">
    <property type="entry name" value="Plant_Biomass_Hydrol_Est"/>
</dbReference>
<dbReference type="AlphaFoldDB" id="A0A9X5BFK0"/>
<accession>A0A9X5BFK0</accession>
<keyword evidence="4" id="KW-1185">Reference proteome</keyword>
<dbReference type="RefSeq" id="WP_160559954.1">
    <property type="nucleotide sequence ID" value="NZ_QZDT01000013.1"/>
</dbReference>
<organism evidence="3 4">
    <name type="scientific">Parablautia muri</name>
    <dbReference type="NCBI Taxonomy" id="2320879"/>
    <lineage>
        <taxon>Bacteria</taxon>
        <taxon>Bacillati</taxon>
        <taxon>Bacillota</taxon>
        <taxon>Clostridia</taxon>
        <taxon>Lachnospirales</taxon>
        <taxon>Lachnospiraceae</taxon>
        <taxon>Parablautia</taxon>
    </lineage>
</organism>
<dbReference type="InterPro" id="IPR029058">
    <property type="entry name" value="AB_hydrolase_fold"/>
</dbReference>
<dbReference type="Gene3D" id="2.60.40.2180">
    <property type="match status" value="1"/>
</dbReference>
<comment type="caution">
    <text evidence="3">The sequence shown here is derived from an EMBL/GenBank/DDBJ whole genome shotgun (WGS) entry which is preliminary data.</text>
</comment>
<protein>
    <submittedName>
        <fullName evidence="3">Pyrroline-5-carboxylate reductase</fullName>
    </submittedName>
</protein>
<sequence length="394" mass="43783">MKNKHIKKITAVTRVFFEGQKCIRAVLEYDTVILNSSVSDSVFRVGGRTVTAAYASPEENGKPGDGRFVILELFPEEQGALTYIGGNPWEGRGAQVIKPQLSVEQAESLRGQSGEDIPAAAADVSNMVLNELTDDFVQGSFEGLAYNLYIPKDYNPEKSYPLVQFIHDASVCGKQPECTLAQGVGALIWITQKAQEKHPCFVLAPQYDIPSIVDDDWNVDHRLEVGKRLLDKIVKEYHIDTDRLYTTGQSMGCMASMVLNLRYPDLFAASLFVAGQWDERLFSGSGLEKKNFWFINSMGDAKAFPGMNQILVGLERDGAGIAREIWDAKASNEELAAKAEKLIATGANMFYTPYAIESVADGWHSDGGEHHVNTWRYAYCVDAIREWLFAQKKS</sequence>
<keyword evidence="1" id="KW-0732">Signal</keyword>
<dbReference type="Gene3D" id="3.40.50.1820">
    <property type="entry name" value="alpha/beta hydrolase"/>
    <property type="match status" value="1"/>
</dbReference>
<evidence type="ECO:0000313" key="3">
    <source>
        <dbReference type="EMBL" id="NBJ92870.1"/>
    </source>
</evidence>
<dbReference type="InterPro" id="IPR000801">
    <property type="entry name" value="Esterase-like"/>
</dbReference>
<reference evidence="3" key="1">
    <citation type="submission" date="2018-09" db="EMBL/GenBank/DDBJ databases">
        <title>Murine metabolic-syndrome-specific gut microbial biobank.</title>
        <authorList>
            <person name="Liu C."/>
        </authorList>
    </citation>
    <scope>NUCLEOTIDE SEQUENCE</scope>
    <source>
        <strain evidence="3">D42-62</strain>
    </source>
</reference>
<dbReference type="SUPFAM" id="SSF53474">
    <property type="entry name" value="alpha/beta-Hydrolases"/>
    <property type="match status" value="1"/>
</dbReference>
<gene>
    <name evidence="3" type="ORF">D5281_09720</name>
</gene>
<dbReference type="PANTHER" id="PTHR43037">
    <property type="entry name" value="UNNAMED PRODUCT-RELATED"/>
    <property type="match status" value="1"/>
</dbReference>
<proteinExistence type="predicted"/>
<evidence type="ECO:0000313" key="4">
    <source>
        <dbReference type="Proteomes" id="UP001154420"/>
    </source>
</evidence>